<dbReference type="Gene3D" id="3.40.140.10">
    <property type="entry name" value="Cytidine Deaminase, domain 2"/>
    <property type="match status" value="1"/>
</dbReference>
<evidence type="ECO:0000256" key="4">
    <source>
        <dbReference type="ARBA" id="ARBA00012740"/>
    </source>
</evidence>
<gene>
    <name evidence="12" type="ORF">MNBD_NITROSPIRAE01-825</name>
</gene>
<feature type="domain" description="CMP/dCMP-type deaminase" evidence="11">
    <location>
        <begin position="5"/>
        <end position="114"/>
    </location>
</feature>
<comment type="subunit">
    <text evidence="3">Homodimer.</text>
</comment>
<dbReference type="GO" id="GO:0052717">
    <property type="term" value="F:tRNA-specific adenosine-34 deaminase activity"/>
    <property type="evidence" value="ECO:0007669"/>
    <property type="project" value="UniProtKB-EC"/>
</dbReference>
<evidence type="ECO:0000256" key="1">
    <source>
        <dbReference type="ARBA" id="ARBA00001947"/>
    </source>
</evidence>
<sequence>MLKVSLQTQYMQQALEAADEALKIGEVPVGAVFVSDEGLVFSAYNLRESQNDPTAHAEILVLRQAAQKLGRWRLGGTLYCTLEPCVMCAGALIQARVEQLIFGATDPKAGGCGSIVDVVRDPRFNHRIKVSEGLMAESASTLLKTFFKALRQKSRL</sequence>
<comment type="similarity">
    <text evidence="2">Belongs to the cytidine and deoxycytidylate deaminase family. ADAT2 subfamily.</text>
</comment>
<dbReference type="InterPro" id="IPR002125">
    <property type="entry name" value="CMP_dCMP_dom"/>
</dbReference>
<dbReference type="PANTHER" id="PTHR11079">
    <property type="entry name" value="CYTOSINE DEAMINASE FAMILY MEMBER"/>
    <property type="match status" value="1"/>
</dbReference>
<evidence type="ECO:0000256" key="8">
    <source>
        <dbReference type="ARBA" id="ARBA00022801"/>
    </source>
</evidence>
<keyword evidence="9" id="KW-0862">Zinc</keyword>
<dbReference type="InterPro" id="IPR016193">
    <property type="entry name" value="Cytidine_deaminase-like"/>
</dbReference>
<dbReference type="SUPFAM" id="SSF53927">
    <property type="entry name" value="Cytidine deaminase-like"/>
    <property type="match status" value="1"/>
</dbReference>
<dbReference type="PROSITE" id="PS00903">
    <property type="entry name" value="CYT_DCMP_DEAMINASES_1"/>
    <property type="match status" value="1"/>
</dbReference>
<evidence type="ECO:0000256" key="2">
    <source>
        <dbReference type="ARBA" id="ARBA00010669"/>
    </source>
</evidence>
<dbReference type="GO" id="GO:0002100">
    <property type="term" value="P:tRNA wobble adenosine to inosine editing"/>
    <property type="evidence" value="ECO:0007669"/>
    <property type="project" value="InterPro"/>
</dbReference>
<dbReference type="CDD" id="cd01285">
    <property type="entry name" value="nucleoside_deaminase"/>
    <property type="match status" value="1"/>
</dbReference>
<evidence type="ECO:0000256" key="9">
    <source>
        <dbReference type="ARBA" id="ARBA00022833"/>
    </source>
</evidence>
<dbReference type="EMBL" id="UOGF01000018">
    <property type="protein sequence ID" value="VAX26877.1"/>
    <property type="molecule type" value="Genomic_DNA"/>
</dbReference>
<organism evidence="12">
    <name type="scientific">hydrothermal vent metagenome</name>
    <dbReference type="NCBI Taxonomy" id="652676"/>
    <lineage>
        <taxon>unclassified sequences</taxon>
        <taxon>metagenomes</taxon>
        <taxon>ecological metagenomes</taxon>
    </lineage>
</organism>
<dbReference type="PROSITE" id="PS51747">
    <property type="entry name" value="CYT_DCMP_DEAMINASES_2"/>
    <property type="match status" value="1"/>
</dbReference>
<evidence type="ECO:0000259" key="11">
    <source>
        <dbReference type="PROSITE" id="PS51747"/>
    </source>
</evidence>
<name>A0A3B1DE05_9ZZZZ</name>
<dbReference type="GO" id="GO:0008270">
    <property type="term" value="F:zinc ion binding"/>
    <property type="evidence" value="ECO:0007669"/>
    <property type="project" value="InterPro"/>
</dbReference>
<evidence type="ECO:0000256" key="5">
    <source>
        <dbReference type="ARBA" id="ARBA00019216"/>
    </source>
</evidence>
<dbReference type="InterPro" id="IPR016192">
    <property type="entry name" value="APOBEC/CMP_deaminase_Zn-bd"/>
</dbReference>
<accession>A0A3B1DE05</accession>
<dbReference type="HAMAP" id="MF_00972">
    <property type="entry name" value="tRNA_aden_deaminase"/>
    <property type="match status" value="1"/>
</dbReference>
<dbReference type="Pfam" id="PF14437">
    <property type="entry name" value="MafB19-deam"/>
    <property type="match status" value="1"/>
</dbReference>
<evidence type="ECO:0000256" key="3">
    <source>
        <dbReference type="ARBA" id="ARBA00011738"/>
    </source>
</evidence>
<keyword evidence="8 12" id="KW-0378">Hydrolase</keyword>
<evidence type="ECO:0000313" key="12">
    <source>
        <dbReference type="EMBL" id="VAX26877.1"/>
    </source>
</evidence>
<evidence type="ECO:0000256" key="6">
    <source>
        <dbReference type="ARBA" id="ARBA00022694"/>
    </source>
</evidence>
<dbReference type="AlphaFoldDB" id="A0A3B1DE05"/>
<dbReference type="PANTHER" id="PTHR11079:SF202">
    <property type="entry name" value="TRNA-SPECIFIC ADENOSINE DEAMINASE"/>
    <property type="match status" value="1"/>
</dbReference>
<keyword evidence="6" id="KW-0819">tRNA processing</keyword>
<dbReference type="InterPro" id="IPR058535">
    <property type="entry name" value="MafB19-deam"/>
</dbReference>
<proteinExistence type="inferred from homology"/>
<dbReference type="NCBIfam" id="NF008113">
    <property type="entry name" value="PRK10860.1"/>
    <property type="match status" value="1"/>
</dbReference>
<evidence type="ECO:0000256" key="7">
    <source>
        <dbReference type="ARBA" id="ARBA00022723"/>
    </source>
</evidence>
<comment type="cofactor">
    <cofactor evidence="1">
        <name>Zn(2+)</name>
        <dbReference type="ChEBI" id="CHEBI:29105"/>
    </cofactor>
</comment>
<evidence type="ECO:0000256" key="10">
    <source>
        <dbReference type="ARBA" id="ARBA00048045"/>
    </source>
</evidence>
<keyword evidence="7" id="KW-0479">Metal-binding</keyword>
<protein>
    <recommendedName>
        <fullName evidence="5">tRNA-specific adenosine deaminase 2</fullName>
        <ecNumber evidence="4">3.5.4.33</ecNumber>
    </recommendedName>
</protein>
<comment type="catalytic activity">
    <reaction evidence="10">
        <text>adenosine(34) in tRNA + H2O + H(+) = inosine(34) in tRNA + NH4(+)</text>
        <dbReference type="Rhea" id="RHEA:43168"/>
        <dbReference type="Rhea" id="RHEA-COMP:10373"/>
        <dbReference type="Rhea" id="RHEA-COMP:10374"/>
        <dbReference type="ChEBI" id="CHEBI:15377"/>
        <dbReference type="ChEBI" id="CHEBI:15378"/>
        <dbReference type="ChEBI" id="CHEBI:28938"/>
        <dbReference type="ChEBI" id="CHEBI:74411"/>
        <dbReference type="ChEBI" id="CHEBI:82852"/>
        <dbReference type="EC" id="3.5.4.33"/>
    </reaction>
</comment>
<dbReference type="EC" id="3.5.4.33" evidence="4"/>
<dbReference type="InterPro" id="IPR028883">
    <property type="entry name" value="tRNA_aden_deaminase"/>
</dbReference>
<reference evidence="12" key="1">
    <citation type="submission" date="2018-06" db="EMBL/GenBank/DDBJ databases">
        <authorList>
            <person name="Zhirakovskaya E."/>
        </authorList>
    </citation>
    <scope>NUCLEOTIDE SEQUENCE</scope>
</reference>
<dbReference type="FunFam" id="3.40.140.10:FF:000005">
    <property type="entry name" value="tRNA-specific adenosine deaminase"/>
    <property type="match status" value="1"/>
</dbReference>